<keyword evidence="3" id="KW-1185">Reference proteome</keyword>
<protein>
    <submittedName>
        <fullName evidence="2">Uncharacterized protein</fullName>
    </submittedName>
</protein>
<dbReference type="Pfam" id="PF14223">
    <property type="entry name" value="Retrotran_gag_2"/>
    <property type="match status" value="1"/>
</dbReference>
<gene>
    <name evidence="2" type="ORF">QYE76_037033</name>
</gene>
<comment type="caution">
    <text evidence="2">The sequence shown here is derived from an EMBL/GenBank/DDBJ whole genome shotgun (WGS) entry which is preliminary data.</text>
</comment>
<evidence type="ECO:0000313" key="2">
    <source>
        <dbReference type="EMBL" id="KAK1613360.1"/>
    </source>
</evidence>
<dbReference type="EMBL" id="JAUUTY010000007">
    <property type="protein sequence ID" value="KAK1613360.1"/>
    <property type="molecule type" value="Genomic_DNA"/>
</dbReference>
<evidence type="ECO:0000313" key="3">
    <source>
        <dbReference type="Proteomes" id="UP001231189"/>
    </source>
</evidence>
<dbReference type="AlphaFoldDB" id="A0AAD8R3L7"/>
<dbReference type="Proteomes" id="UP001231189">
    <property type="component" value="Unassembled WGS sequence"/>
</dbReference>
<organism evidence="2 3">
    <name type="scientific">Lolium multiflorum</name>
    <name type="common">Italian ryegrass</name>
    <name type="synonym">Lolium perenne subsp. multiflorum</name>
    <dbReference type="NCBI Taxonomy" id="4521"/>
    <lineage>
        <taxon>Eukaryota</taxon>
        <taxon>Viridiplantae</taxon>
        <taxon>Streptophyta</taxon>
        <taxon>Embryophyta</taxon>
        <taxon>Tracheophyta</taxon>
        <taxon>Spermatophyta</taxon>
        <taxon>Magnoliopsida</taxon>
        <taxon>Liliopsida</taxon>
        <taxon>Poales</taxon>
        <taxon>Poaceae</taxon>
        <taxon>BOP clade</taxon>
        <taxon>Pooideae</taxon>
        <taxon>Poodae</taxon>
        <taxon>Poeae</taxon>
        <taxon>Poeae Chloroplast Group 2 (Poeae type)</taxon>
        <taxon>Loliodinae</taxon>
        <taxon>Loliinae</taxon>
        <taxon>Lolium</taxon>
    </lineage>
</organism>
<feature type="compositionally biased region" description="Acidic residues" evidence="1">
    <location>
        <begin position="37"/>
        <end position="61"/>
    </location>
</feature>
<name>A0AAD8R3L7_LOLMU</name>
<proteinExistence type="predicted"/>
<reference evidence="2" key="1">
    <citation type="submission" date="2023-07" db="EMBL/GenBank/DDBJ databases">
        <title>A chromosome-level genome assembly of Lolium multiflorum.</title>
        <authorList>
            <person name="Chen Y."/>
            <person name="Copetti D."/>
            <person name="Kolliker R."/>
            <person name="Studer B."/>
        </authorList>
    </citation>
    <scope>NUCLEOTIDE SEQUENCE</scope>
    <source>
        <strain evidence="2">02402/16</strain>
        <tissue evidence="2">Leaf</tissue>
    </source>
</reference>
<feature type="region of interest" description="Disordered" evidence="1">
    <location>
        <begin position="30"/>
        <end position="63"/>
    </location>
</feature>
<evidence type="ECO:0000256" key="1">
    <source>
        <dbReference type="SAM" id="MobiDB-lite"/>
    </source>
</evidence>
<feature type="compositionally biased region" description="Basic residues" evidence="1">
    <location>
        <begin position="324"/>
        <end position="337"/>
    </location>
</feature>
<accession>A0AAD8R3L7</accession>
<sequence>MIPLSGRVPEAISESPEMGLAAAASLEAVTRCSGGDGGDDDGDDGDDDGDDVQLDDDDDGVDFPLREGISRRISARRRALSLWCSPPAEAAVTLRDYPPVLRFSGRRYMASSINFNQFLEKEKLKSNGSNFTDWFRHVRIFLNGGNLQYVLDAPLGDPPAETETDEVKAVYETRKTRYSQVQCAILCSLEADLQKRFEHHDPHELVNELKTIFETHAAVECYEASKHFFSCMMEEGSSVSEHMLAMTGHAKKLSDLGIVIPNRLGINRVLQSLPPSYKNFVMNYNMQNMNKELPELFSMLKSAEIEIKKEHQVLMVNKTTSFKKQGKSKGKFKKGGKKAATPPVKPKTALSLMLSAITARRRDTGSVIAPSIWRI</sequence>
<feature type="region of interest" description="Disordered" evidence="1">
    <location>
        <begin position="324"/>
        <end position="344"/>
    </location>
</feature>